<gene>
    <name evidence="3" type="ORF">BKX93_04230</name>
</gene>
<name>A0A1D9LDI3_9NEIS</name>
<dbReference type="Proteomes" id="UP000178776">
    <property type="component" value="Chromosome"/>
</dbReference>
<accession>A0A1D9LDI3</accession>
<dbReference type="KEGG" id="cvc:BKX93_04230"/>
<reference evidence="3 4" key="1">
    <citation type="submission" date="2016-10" db="EMBL/GenBank/DDBJ databases">
        <title>Chromobacterium muskegensis sp. nov., an insecticidal bacterium isolated from Sphagnum bogs.</title>
        <authorList>
            <person name="Sparks M.E."/>
            <person name="Blackburn M.B."/>
            <person name="Gundersen-Rindal D.E."/>
            <person name="Mitchell A."/>
            <person name="Farrar R."/>
            <person name="Kuhar D."/>
        </authorList>
    </citation>
    <scope>NUCLEOTIDE SEQUENCE [LARGE SCALE GENOMIC DNA]</scope>
    <source>
        <strain evidence="3 4">21-1</strain>
    </source>
</reference>
<feature type="compositionally biased region" description="Polar residues" evidence="1">
    <location>
        <begin position="191"/>
        <end position="210"/>
    </location>
</feature>
<feature type="chain" id="PRO_5009442975" evidence="2">
    <location>
        <begin position="20"/>
        <end position="210"/>
    </location>
</feature>
<evidence type="ECO:0000256" key="1">
    <source>
        <dbReference type="SAM" id="MobiDB-lite"/>
    </source>
</evidence>
<dbReference type="GeneID" id="68840417"/>
<evidence type="ECO:0000256" key="2">
    <source>
        <dbReference type="SAM" id="SignalP"/>
    </source>
</evidence>
<dbReference type="STRING" id="1108595.BKX93_04230"/>
<evidence type="ECO:0000313" key="4">
    <source>
        <dbReference type="Proteomes" id="UP000178776"/>
    </source>
</evidence>
<feature type="signal peptide" evidence="2">
    <location>
        <begin position="1"/>
        <end position="19"/>
    </location>
</feature>
<evidence type="ECO:0000313" key="3">
    <source>
        <dbReference type="EMBL" id="AOZ49285.1"/>
    </source>
</evidence>
<dbReference type="RefSeq" id="WP_052729251.1">
    <property type="nucleotide sequence ID" value="NZ_CP017707.1"/>
</dbReference>
<organism evidence="3 4">
    <name type="scientific">Chromobacterium vaccinii</name>
    <dbReference type="NCBI Taxonomy" id="1108595"/>
    <lineage>
        <taxon>Bacteria</taxon>
        <taxon>Pseudomonadati</taxon>
        <taxon>Pseudomonadota</taxon>
        <taxon>Betaproteobacteria</taxon>
        <taxon>Neisseriales</taxon>
        <taxon>Chromobacteriaceae</taxon>
        <taxon>Chromobacterium</taxon>
    </lineage>
</organism>
<keyword evidence="2" id="KW-0732">Signal</keyword>
<feature type="region of interest" description="Disordered" evidence="1">
    <location>
        <begin position="181"/>
        <end position="210"/>
    </location>
</feature>
<proteinExistence type="predicted"/>
<dbReference type="AlphaFoldDB" id="A0A1D9LDI3"/>
<protein>
    <submittedName>
        <fullName evidence="3">Uncharacterized protein</fullName>
    </submittedName>
</protein>
<sequence length="210" mass="22142">MKFRYLAALAAFCCAAVQAAEPSKAQIVRWLGDVGKVALGEVHPLALKGGEKAYLASAEFPDQGRNFMQGYVLARPALGKAIVLDGFSGLSADVTMLSHDGSKGYMVILGSSSSGQGNFDATYSVVLFDGWKPRTLFKAEEGNNFGDCGDEGKPCQGSQVFLNPLAGPGGQPQLAVTTVRYSGPDEKRTKASASSKVVTLSYPDSRQPNP</sequence>
<dbReference type="EMBL" id="CP017707">
    <property type="protein sequence ID" value="AOZ49285.1"/>
    <property type="molecule type" value="Genomic_DNA"/>
</dbReference>